<dbReference type="Proteomes" id="UP000239089">
    <property type="component" value="Unassembled WGS sequence"/>
</dbReference>
<keyword evidence="2" id="KW-1185">Reference proteome</keyword>
<sequence>MSFVIRNIDTLTFQTTEGRFSSELDLARHYPTAKAANAERYDGERIINLRTGRDVTSTPSEEHE</sequence>
<name>A0A2S6N0X1_9HYPH</name>
<proteinExistence type="predicted"/>
<protein>
    <submittedName>
        <fullName evidence="1">Uncharacterized protein</fullName>
    </submittedName>
</protein>
<dbReference type="RefSeq" id="WP_104509271.1">
    <property type="nucleotide sequence ID" value="NZ_JACIGC010000031.1"/>
</dbReference>
<dbReference type="AlphaFoldDB" id="A0A2S6N0X1"/>
<accession>A0A2S6N0X1</accession>
<gene>
    <name evidence="1" type="ORF">CCR94_18235</name>
</gene>
<comment type="caution">
    <text evidence="1">The sequence shown here is derived from an EMBL/GenBank/DDBJ whole genome shotgun (WGS) entry which is preliminary data.</text>
</comment>
<organism evidence="1 2">
    <name type="scientific">Rhodoblastus sphagnicola</name>
    <dbReference type="NCBI Taxonomy" id="333368"/>
    <lineage>
        <taxon>Bacteria</taxon>
        <taxon>Pseudomonadati</taxon>
        <taxon>Pseudomonadota</taxon>
        <taxon>Alphaproteobacteria</taxon>
        <taxon>Hyphomicrobiales</taxon>
        <taxon>Rhodoblastaceae</taxon>
        <taxon>Rhodoblastus</taxon>
    </lineage>
</organism>
<reference evidence="1 2" key="1">
    <citation type="journal article" date="2018" name="Arch. Microbiol.">
        <title>New insights into the metabolic potential of the phototrophic purple bacterium Rhodopila globiformis DSM 161(T) from its draft genome sequence and evidence for a vanadium-dependent nitrogenase.</title>
        <authorList>
            <person name="Imhoff J.F."/>
            <person name="Rahn T."/>
            <person name="Kunzel S."/>
            <person name="Neulinger S.C."/>
        </authorList>
    </citation>
    <scope>NUCLEOTIDE SEQUENCE [LARGE SCALE GENOMIC DNA]</scope>
    <source>
        <strain evidence="1 2">DSM 16996</strain>
    </source>
</reference>
<evidence type="ECO:0000313" key="1">
    <source>
        <dbReference type="EMBL" id="PPQ28238.1"/>
    </source>
</evidence>
<evidence type="ECO:0000313" key="2">
    <source>
        <dbReference type="Proteomes" id="UP000239089"/>
    </source>
</evidence>
<dbReference type="EMBL" id="NHSJ01000112">
    <property type="protein sequence ID" value="PPQ28238.1"/>
    <property type="molecule type" value="Genomic_DNA"/>
</dbReference>